<accession>A0A0F9VY01</accession>
<dbReference type="EMBL" id="LAZR01000400">
    <property type="protein sequence ID" value="KKN70603.1"/>
    <property type="molecule type" value="Genomic_DNA"/>
</dbReference>
<reference evidence="2" key="1">
    <citation type="journal article" date="2015" name="Nature">
        <title>Complex archaea that bridge the gap between prokaryotes and eukaryotes.</title>
        <authorList>
            <person name="Spang A."/>
            <person name="Saw J.H."/>
            <person name="Jorgensen S.L."/>
            <person name="Zaremba-Niedzwiedzka K."/>
            <person name="Martijn J."/>
            <person name="Lind A.E."/>
            <person name="van Eijk R."/>
            <person name="Schleper C."/>
            <person name="Guy L."/>
            <person name="Ettema T.J."/>
        </authorList>
    </citation>
    <scope>NUCLEOTIDE SEQUENCE</scope>
</reference>
<proteinExistence type="predicted"/>
<name>A0A0F9VY01_9ZZZZ</name>
<evidence type="ECO:0000313" key="2">
    <source>
        <dbReference type="EMBL" id="KKN70603.1"/>
    </source>
</evidence>
<gene>
    <name evidence="2" type="ORF">LCGC14_0428760</name>
</gene>
<comment type="caution">
    <text evidence="2">The sequence shown here is derived from an EMBL/GenBank/DDBJ whole genome shotgun (WGS) entry which is preliminary data.</text>
</comment>
<sequence>MCNPLKMFEDVVKLVASKDRLIREQQAEIERLRMALARWMTHPSAECVPTQAIEMGRRALAGKNIADLDVVVIARKAEAEVERLRDGLQNILDNDLGSKRVRHNRDTAIGYARQSVGKLLAAEAAGGE</sequence>
<feature type="coiled-coil region" evidence="1">
    <location>
        <begin position="15"/>
        <end position="42"/>
    </location>
</feature>
<keyword evidence="1" id="KW-0175">Coiled coil</keyword>
<organism evidence="2">
    <name type="scientific">marine sediment metagenome</name>
    <dbReference type="NCBI Taxonomy" id="412755"/>
    <lineage>
        <taxon>unclassified sequences</taxon>
        <taxon>metagenomes</taxon>
        <taxon>ecological metagenomes</taxon>
    </lineage>
</organism>
<evidence type="ECO:0000256" key="1">
    <source>
        <dbReference type="SAM" id="Coils"/>
    </source>
</evidence>
<dbReference type="AlphaFoldDB" id="A0A0F9VY01"/>
<protein>
    <submittedName>
        <fullName evidence="2">Uncharacterized protein</fullName>
    </submittedName>
</protein>